<dbReference type="GeneID" id="7922520"/>
<evidence type="ECO:0000313" key="2">
    <source>
        <dbReference type="EMBL" id="AEE77674.1"/>
    </source>
</evidence>
<dbReference type="HOGENOM" id="CLU_895304_0_0_1"/>
<dbReference type="Araport" id="AT3G31402"/>
<dbReference type="InterPro" id="IPR055298">
    <property type="entry name" value="AtLOH3-like"/>
</dbReference>
<dbReference type="PANTHER" id="PTHR11697">
    <property type="entry name" value="GENERAL TRANSCRIPTION FACTOR 2-RELATED ZINC FINGER PROTEIN"/>
    <property type="match status" value="1"/>
</dbReference>
<accession>F4J920</accession>
<dbReference type="PANTHER" id="PTHR11697:SF230">
    <property type="entry name" value="ZINC FINGER, MYM DOMAIN CONTAINING 1"/>
    <property type="match status" value="1"/>
</dbReference>
<dbReference type="AlphaFoldDB" id="F4J920"/>
<dbReference type="InterPro" id="IPR012337">
    <property type="entry name" value="RNaseH-like_sf"/>
</dbReference>
<dbReference type="EMBL" id="CP002686">
    <property type="protein sequence ID" value="AEE77674.1"/>
    <property type="molecule type" value="Genomic_DNA"/>
</dbReference>
<dbReference type="ExpressionAtlas" id="F4J920">
    <property type="expression patterns" value="baseline and differential"/>
</dbReference>
<organism evidence="2 3">
    <name type="scientific">Arabidopsis thaliana</name>
    <name type="common">Mouse-ear cress</name>
    <dbReference type="NCBI Taxonomy" id="3702"/>
    <lineage>
        <taxon>Eukaryota</taxon>
        <taxon>Viridiplantae</taxon>
        <taxon>Streptophyta</taxon>
        <taxon>Embryophyta</taxon>
        <taxon>Tracheophyta</taxon>
        <taxon>Spermatophyta</taxon>
        <taxon>Magnoliopsida</taxon>
        <taxon>eudicotyledons</taxon>
        <taxon>Gunneridae</taxon>
        <taxon>Pentapetalae</taxon>
        <taxon>rosids</taxon>
        <taxon>malvids</taxon>
        <taxon>Brassicales</taxon>
        <taxon>Brassicaceae</taxon>
        <taxon>Camelineae</taxon>
        <taxon>Arabidopsis</taxon>
    </lineage>
</organism>
<protein>
    <submittedName>
        <fullName evidence="2">General transcription factor 2-related zinc finger protein</fullName>
    </submittedName>
</protein>
<dbReference type="TAIR" id="AT3G31402"/>
<dbReference type="Proteomes" id="UP000006548">
    <property type="component" value="Chromosome 3"/>
</dbReference>
<dbReference type="SUPFAM" id="SSF53098">
    <property type="entry name" value="Ribonuclease H-like"/>
    <property type="match status" value="1"/>
</dbReference>
<keyword evidence="3" id="KW-1185">Reference proteome</keyword>
<gene>
    <name evidence="1 2" type="ordered locus">At3g31402</name>
</gene>
<sequence>MRDNAGKCIRSDAFITDGFCRWNNFKSFPEHVGGVDSFHNNVVMKCENLTKQGLAFRGHYKSENSANKGNFVELLKLNIKKGRGQGYDGEIGASCKRKDLIREKHRKKILEGIINGEISTRTWLNQEISLQRPGYTRWNSHYITLLRLTKMYFSIIKKFDDHFNEVNTELLICAASLSPIDAFYEFDHSKLVRLSKFYQVDFSLGEFISIEKELSIYIDTVRNDERFSNLKNLGDIAQKVVETRKHLSYPFGYRLLKLVLILHVATATVERCFSAMKIRSPVLNYQGDDFSGEAMESKEKKRSSVYRNGIE</sequence>
<name>F4J920_ARATH</name>
<dbReference type="RefSeq" id="NP_001154658.1">
    <property type="nucleotide sequence ID" value="NM_001161186.1"/>
</dbReference>
<proteinExistence type="predicted"/>
<reference evidence="2 3" key="1">
    <citation type="journal article" date="2000" name="Nature">
        <title>Sequence and analysis of chromosome 3 of the plant Arabidopsis thaliana.</title>
        <authorList>
            <consortium name="European Union Chromosome 3 Arabidopsis Sequencing Consortium"/>
            <consortium name="Institute for Genomic Research"/>
            <consortium name="Kazusa DNA Research Institute"/>
            <person name="Salanoubat M."/>
            <person name="Lemcke K."/>
            <person name="Rieger M."/>
            <person name="Ansorge W."/>
            <person name="Unseld M."/>
            <person name="Fartmann B."/>
            <person name="Valle G."/>
            <person name="Blocker H."/>
            <person name="Perez-Alonso M."/>
            <person name="Obermaier B."/>
            <person name="Delseny M."/>
            <person name="Boutry M."/>
            <person name="Grivell L.A."/>
            <person name="Mache R."/>
            <person name="Puigdomenech P."/>
            <person name="De Simone V."/>
            <person name="Choisne N."/>
            <person name="Artiguenave F."/>
            <person name="Robert C."/>
            <person name="Brottier P."/>
            <person name="Wincker P."/>
            <person name="Cattolico L."/>
            <person name="Weissenbach J."/>
            <person name="Saurin W."/>
            <person name="Quetier F."/>
            <person name="Schafer M."/>
            <person name="Muller-Auer S."/>
            <person name="Gabel C."/>
            <person name="Fuchs M."/>
            <person name="Benes V."/>
            <person name="Wurmbach E."/>
            <person name="Drzonek H."/>
            <person name="Erfle H."/>
            <person name="Jordan N."/>
            <person name="Bangert S."/>
            <person name="Wiedelmann R."/>
            <person name="Kranz H."/>
            <person name="Voss H."/>
            <person name="Holland R."/>
            <person name="Brandt P."/>
            <person name="Nyakatura G."/>
            <person name="Vezzi A."/>
            <person name="D'Angelo M."/>
            <person name="Pallavicini A."/>
            <person name="Toppo S."/>
            <person name="Simionati B."/>
            <person name="Conrad A."/>
            <person name="Hornischer K."/>
            <person name="Kauer G."/>
            <person name="Lohnert T.H."/>
            <person name="Nordsiek G."/>
            <person name="Reichelt J."/>
            <person name="Scharfe M."/>
            <person name="Schon O."/>
            <person name="Bargues M."/>
            <person name="Terol J."/>
            <person name="Climent J."/>
            <person name="Navarro P."/>
            <person name="Collado C."/>
            <person name="Perez-Perez A."/>
            <person name="Ottenwalder B."/>
            <person name="Duchemin D."/>
            <person name="Cooke R."/>
            <person name="Laudie M."/>
            <person name="Berger-Llauro C."/>
            <person name="Purnelle B."/>
            <person name="Masuy D."/>
            <person name="de Haan M."/>
            <person name="Maarse A.C."/>
            <person name="Alcaraz J.P."/>
            <person name="Cottet A."/>
            <person name="Casacuberta E."/>
            <person name="Monfort A."/>
            <person name="Argiriou A."/>
            <person name="flores M."/>
            <person name="Liguori R."/>
            <person name="Vitale D."/>
            <person name="Mannhaupt G."/>
            <person name="Haase D."/>
            <person name="Schoof H."/>
            <person name="Rudd S."/>
            <person name="Zaccaria P."/>
            <person name="Mewes H.W."/>
            <person name="Mayer K.F."/>
            <person name="Kaul S."/>
            <person name="Town C.D."/>
            <person name="Koo H.L."/>
            <person name="Tallon L.J."/>
            <person name="Jenkins J."/>
            <person name="Rooney T."/>
            <person name="Rizzo M."/>
            <person name="Walts A."/>
            <person name="Utterback T."/>
            <person name="Fujii C.Y."/>
            <person name="Shea T.P."/>
            <person name="Creasy T.H."/>
            <person name="Haas B."/>
            <person name="Maiti R."/>
            <person name="Wu D."/>
            <person name="Peterson J."/>
            <person name="Van Aken S."/>
            <person name="Pai G."/>
            <person name="Militscher J."/>
            <person name="Sellers P."/>
            <person name="Gill J.E."/>
            <person name="Feldblyum T.V."/>
            <person name="Preuss D."/>
            <person name="Lin X."/>
            <person name="Nierman W.C."/>
            <person name="Salzberg S.L."/>
            <person name="White O."/>
            <person name="Venter J.C."/>
            <person name="Fraser C.M."/>
            <person name="Kaneko T."/>
            <person name="Nakamura Y."/>
            <person name="Sato S."/>
            <person name="Kato T."/>
            <person name="Asamizu E."/>
            <person name="Sasamoto S."/>
            <person name="Kimura T."/>
            <person name="Idesawa K."/>
            <person name="Kawashima K."/>
            <person name="Kishida Y."/>
            <person name="Kiyokawa C."/>
            <person name="Kohara M."/>
            <person name="Matsumoto M."/>
            <person name="Matsuno A."/>
            <person name="Muraki A."/>
            <person name="Nakayama S."/>
            <person name="Nakazaki N."/>
            <person name="Shinpo S."/>
            <person name="Takeuchi C."/>
            <person name="Wada T."/>
            <person name="Watanabe A."/>
            <person name="Yamada M."/>
            <person name="Yasuda M."/>
            <person name="Tabata S."/>
        </authorList>
    </citation>
    <scope>NUCLEOTIDE SEQUENCE [LARGE SCALE GENOMIC DNA]</scope>
    <source>
        <strain evidence="3">cv. Columbia</strain>
    </source>
</reference>
<evidence type="ECO:0000313" key="3">
    <source>
        <dbReference type="Proteomes" id="UP000006548"/>
    </source>
</evidence>
<evidence type="ECO:0000313" key="1">
    <source>
        <dbReference type="Araport" id="AT3G31402"/>
    </source>
</evidence>
<reference evidence="3" key="2">
    <citation type="journal article" date="2017" name="Plant J.">
        <title>Araport11: a complete reannotation of the Arabidopsis thaliana reference genome.</title>
        <authorList>
            <person name="Cheng C.Y."/>
            <person name="Krishnakumar V."/>
            <person name="Chan A.P."/>
            <person name="Thibaud-Nissen F."/>
            <person name="Schobel S."/>
            <person name="Town C.D."/>
        </authorList>
    </citation>
    <scope>GENOME REANNOTATION</scope>
    <source>
        <strain evidence="3">cv. Columbia</strain>
    </source>
</reference>